<dbReference type="EMBL" id="JBBPBM010000879">
    <property type="protein sequence ID" value="KAK8490017.1"/>
    <property type="molecule type" value="Genomic_DNA"/>
</dbReference>
<name>A0ABR2AAH7_9ROSI</name>
<evidence type="ECO:0000313" key="2">
    <source>
        <dbReference type="Proteomes" id="UP001472677"/>
    </source>
</evidence>
<accession>A0ABR2AAH7</accession>
<dbReference type="Proteomes" id="UP001472677">
    <property type="component" value="Unassembled WGS sequence"/>
</dbReference>
<protein>
    <submittedName>
        <fullName evidence="1">Uncharacterized protein</fullName>
    </submittedName>
</protein>
<sequence length="80" mass="9248">MVRMPENNRAHSSWDVAKCNRRRNTLKPSSLVFYVLKKLKGGEVNVKEQVASKNDDDYDADSEIERIIAERSARLRTRGQ</sequence>
<proteinExistence type="predicted"/>
<evidence type="ECO:0000313" key="1">
    <source>
        <dbReference type="EMBL" id="KAK8490017.1"/>
    </source>
</evidence>
<comment type="caution">
    <text evidence="1">The sequence shown here is derived from an EMBL/GenBank/DDBJ whole genome shotgun (WGS) entry which is preliminary data.</text>
</comment>
<organism evidence="1 2">
    <name type="scientific">Hibiscus sabdariffa</name>
    <name type="common">roselle</name>
    <dbReference type="NCBI Taxonomy" id="183260"/>
    <lineage>
        <taxon>Eukaryota</taxon>
        <taxon>Viridiplantae</taxon>
        <taxon>Streptophyta</taxon>
        <taxon>Embryophyta</taxon>
        <taxon>Tracheophyta</taxon>
        <taxon>Spermatophyta</taxon>
        <taxon>Magnoliopsida</taxon>
        <taxon>eudicotyledons</taxon>
        <taxon>Gunneridae</taxon>
        <taxon>Pentapetalae</taxon>
        <taxon>rosids</taxon>
        <taxon>malvids</taxon>
        <taxon>Malvales</taxon>
        <taxon>Malvaceae</taxon>
        <taxon>Malvoideae</taxon>
        <taxon>Hibiscus</taxon>
    </lineage>
</organism>
<keyword evidence="2" id="KW-1185">Reference proteome</keyword>
<reference evidence="1 2" key="1">
    <citation type="journal article" date="2024" name="G3 (Bethesda)">
        <title>Genome assembly of Hibiscus sabdariffa L. provides insights into metabolisms of medicinal natural products.</title>
        <authorList>
            <person name="Kim T."/>
        </authorList>
    </citation>
    <scope>NUCLEOTIDE SEQUENCE [LARGE SCALE GENOMIC DNA]</scope>
    <source>
        <strain evidence="1">TK-2024</strain>
        <tissue evidence="1">Old leaves</tissue>
    </source>
</reference>
<gene>
    <name evidence="1" type="ORF">V6N12_021156</name>
</gene>